<dbReference type="PANTHER" id="PTHR38123">
    <property type="entry name" value="CELL WALL SERINE-THREONINE-RICH GALACTOMANNOPROTEIN MP1 (AFU_ORTHOLOGUE AFUA_4G03240)"/>
    <property type="match status" value="1"/>
</dbReference>
<dbReference type="Pfam" id="PF12296">
    <property type="entry name" value="HsbA"/>
    <property type="match status" value="1"/>
</dbReference>
<name>A0AAJ0G1K7_9HYPO</name>
<feature type="chain" id="PRO_5042517359" description="Antigenic cell wall galactomannoprotein" evidence="1">
    <location>
        <begin position="17"/>
        <end position="181"/>
    </location>
</feature>
<evidence type="ECO:0000313" key="2">
    <source>
        <dbReference type="EMBL" id="KAK2609364.1"/>
    </source>
</evidence>
<evidence type="ECO:0000256" key="1">
    <source>
        <dbReference type="SAM" id="SignalP"/>
    </source>
</evidence>
<keyword evidence="1" id="KW-0732">Signal</keyword>
<dbReference type="GO" id="GO:0005576">
    <property type="term" value="C:extracellular region"/>
    <property type="evidence" value="ECO:0007669"/>
    <property type="project" value="TreeGrafter"/>
</dbReference>
<gene>
    <name evidence="2" type="ORF">QQS21_002145</name>
</gene>
<dbReference type="PANTHER" id="PTHR38123:SF4">
    <property type="entry name" value="CELL WALL GALACTOMANNOPROTEIN, PUTATIVE (AFU_ORTHOLOGUE AFUA_4G00870)-RELATED"/>
    <property type="match status" value="1"/>
</dbReference>
<protein>
    <recommendedName>
        <fullName evidence="4">Antigenic cell wall galactomannoprotein</fullName>
    </recommendedName>
</protein>
<comment type="caution">
    <text evidence="2">The sequence shown here is derived from an EMBL/GenBank/DDBJ whole genome shotgun (WGS) entry which is preliminary data.</text>
</comment>
<dbReference type="Proteomes" id="UP001251528">
    <property type="component" value="Unassembled WGS sequence"/>
</dbReference>
<feature type="signal peptide" evidence="1">
    <location>
        <begin position="1"/>
        <end position="16"/>
    </location>
</feature>
<dbReference type="AlphaFoldDB" id="A0AAJ0G1K7"/>
<proteinExistence type="predicted"/>
<evidence type="ECO:0008006" key="4">
    <source>
        <dbReference type="Google" id="ProtNLM"/>
    </source>
</evidence>
<evidence type="ECO:0000313" key="3">
    <source>
        <dbReference type="Proteomes" id="UP001251528"/>
    </source>
</evidence>
<accession>A0AAJ0G1K7</accession>
<dbReference type="EMBL" id="JASWJB010000024">
    <property type="protein sequence ID" value="KAK2609364.1"/>
    <property type="molecule type" value="Genomic_DNA"/>
</dbReference>
<organism evidence="2 3">
    <name type="scientific">Conoideocrella luteorostrata</name>
    <dbReference type="NCBI Taxonomy" id="1105319"/>
    <lineage>
        <taxon>Eukaryota</taxon>
        <taxon>Fungi</taxon>
        <taxon>Dikarya</taxon>
        <taxon>Ascomycota</taxon>
        <taxon>Pezizomycotina</taxon>
        <taxon>Sordariomycetes</taxon>
        <taxon>Hypocreomycetidae</taxon>
        <taxon>Hypocreales</taxon>
        <taxon>Clavicipitaceae</taxon>
        <taxon>Conoideocrella</taxon>
    </lineage>
</organism>
<sequence>MLFLPLLLQLLVCVVATTPVRRDGESITAALETISKQLVTVNNTLNTFNGGLAGTKTALQIQGQVVTLQKDIDGATATSSKSAALNDEESASVAVSINSLTHDIFDVLDNITRKKPQFDKAILGIASASFLVKSDLQHLQKATDEFGAALTEKLVKSIKDVAPLLISSIDFRFQRALKVYA</sequence>
<reference evidence="2" key="1">
    <citation type="submission" date="2023-06" db="EMBL/GenBank/DDBJ databases">
        <title>Conoideocrella luteorostrata (Hypocreales: Clavicipitaceae), a potential biocontrol fungus for elongate hemlock scale in United States Christmas tree production areas.</title>
        <authorList>
            <person name="Barrett H."/>
            <person name="Lovett B."/>
            <person name="Macias A.M."/>
            <person name="Stajich J.E."/>
            <person name="Kasson M.T."/>
        </authorList>
    </citation>
    <scope>NUCLEOTIDE SEQUENCE</scope>
    <source>
        <strain evidence="2">ARSEF 14590</strain>
    </source>
</reference>
<dbReference type="InterPro" id="IPR021054">
    <property type="entry name" value="Cell_wall_mannoprotein_1"/>
</dbReference>
<dbReference type="Gene3D" id="1.20.1280.140">
    <property type="match status" value="1"/>
</dbReference>
<keyword evidence="3" id="KW-1185">Reference proteome</keyword>